<accession>A0A318ECX0</accession>
<evidence type="ECO:0000313" key="2">
    <source>
        <dbReference type="EMBL" id="PXV69454.1"/>
    </source>
</evidence>
<evidence type="ECO:0000256" key="1">
    <source>
        <dbReference type="SAM" id="SignalP"/>
    </source>
</evidence>
<name>A0A318ECX0_9GAMM</name>
<dbReference type="NCBIfam" id="NF047637">
    <property type="entry name" value="lipo_CC0125"/>
    <property type="match status" value="1"/>
</dbReference>
<reference evidence="2 3" key="1">
    <citation type="submission" date="2018-04" db="EMBL/GenBank/DDBJ databases">
        <title>Genomic Encyclopedia of Type Strains, Phase IV (KMG-IV): sequencing the most valuable type-strain genomes for metagenomic binning, comparative biology and taxonomic classification.</title>
        <authorList>
            <person name="Goeker M."/>
        </authorList>
    </citation>
    <scope>NUCLEOTIDE SEQUENCE [LARGE SCALE GENOMIC DNA]</scope>
    <source>
        <strain evidence="2 3">DSM 104150</strain>
    </source>
</reference>
<organism evidence="2 3">
    <name type="scientific">Sinimarinibacterium flocculans</name>
    <dbReference type="NCBI Taxonomy" id="985250"/>
    <lineage>
        <taxon>Bacteria</taxon>
        <taxon>Pseudomonadati</taxon>
        <taxon>Pseudomonadota</taxon>
        <taxon>Gammaproteobacteria</taxon>
        <taxon>Nevskiales</taxon>
        <taxon>Nevskiaceae</taxon>
        <taxon>Sinimarinibacterium</taxon>
    </lineage>
</organism>
<dbReference type="EMBL" id="QICN01000003">
    <property type="protein sequence ID" value="PXV69454.1"/>
    <property type="molecule type" value="Genomic_DNA"/>
</dbReference>
<protein>
    <recommendedName>
        <fullName evidence="4">Lipoprotein</fullName>
    </recommendedName>
</protein>
<gene>
    <name evidence="2" type="ORF">C8D93_10327</name>
</gene>
<evidence type="ECO:0000313" key="3">
    <source>
        <dbReference type="Proteomes" id="UP000248330"/>
    </source>
</evidence>
<comment type="caution">
    <text evidence="2">The sequence shown here is derived from an EMBL/GenBank/DDBJ whole genome shotgun (WGS) entry which is preliminary data.</text>
</comment>
<keyword evidence="3" id="KW-1185">Reference proteome</keyword>
<dbReference type="Proteomes" id="UP000248330">
    <property type="component" value="Unassembled WGS sequence"/>
</dbReference>
<keyword evidence="1" id="KW-0732">Signal</keyword>
<dbReference type="AlphaFoldDB" id="A0A318ECX0"/>
<feature type="chain" id="PRO_5016370107" description="Lipoprotein" evidence="1">
    <location>
        <begin position="23"/>
        <end position="173"/>
    </location>
</feature>
<evidence type="ECO:0008006" key="4">
    <source>
        <dbReference type="Google" id="ProtNLM"/>
    </source>
</evidence>
<sequence>MRRSFLPLLAVAWLLAGCATQATPYQPVKNGYGYSEQKLEEDRYRVSFFGNTRTDYETVTDYVLYRAAEITLDNGYDYFVMVDRSTQGTQQAGSAPTVGIGLGGFRFGGSGGFGISVGTSTPVGSGRGEAYRATADIQLRKGSKPADDVQAFDARAVKANLQETIRRPPLQPR</sequence>
<dbReference type="PROSITE" id="PS51257">
    <property type="entry name" value="PROKAR_LIPOPROTEIN"/>
    <property type="match status" value="1"/>
</dbReference>
<proteinExistence type="predicted"/>
<dbReference type="RefSeq" id="WP_211307238.1">
    <property type="nucleotide sequence ID" value="NZ_CAKZQT010000021.1"/>
</dbReference>
<feature type="signal peptide" evidence="1">
    <location>
        <begin position="1"/>
        <end position="22"/>
    </location>
</feature>